<dbReference type="EMBL" id="JAQMWT010000548">
    <property type="protein sequence ID" value="KAJ8599680.1"/>
    <property type="molecule type" value="Genomic_DNA"/>
</dbReference>
<evidence type="ECO:0000313" key="3">
    <source>
        <dbReference type="Proteomes" id="UP001230188"/>
    </source>
</evidence>
<name>A0AAD7U8A9_9STRA</name>
<feature type="compositionally biased region" description="Basic and acidic residues" evidence="1">
    <location>
        <begin position="128"/>
        <end position="154"/>
    </location>
</feature>
<evidence type="ECO:0000256" key="1">
    <source>
        <dbReference type="SAM" id="MobiDB-lite"/>
    </source>
</evidence>
<evidence type="ECO:0000313" key="2">
    <source>
        <dbReference type="EMBL" id="KAJ8599680.1"/>
    </source>
</evidence>
<feature type="compositionally biased region" description="Low complexity" evidence="1">
    <location>
        <begin position="31"/>
        <end position="40"/>
    </location>
</feature>
<dbReference type="Proteomes" id="UP001230188">
    <property type="component" value="Unassembled WGS sequence"/>
</dbReference>
<dbReference type="AlphaFoldDB" id="A0AAD7U8A9"/>
<protein>
    <submittedName>
        <fullName evidence="2">Uncharacterized protein</fullName>
    </submittedName>
</protein>
<reference evidence="2" key="1">
    <citation type="submission" date="2023-01" db="EMBL/GenBank/DDBJ databases">
        <title>Metagenome sequencing of chrysophaentin producing Chrysophaeum taylorii.</title>
        <authorList>
            <person name="Davison J."/>
            <person name="Bewley C."/>
        </authorList>
    </citation>
    <scope>NUCLEOTIDE SEQUENCE</scope>
    <source>
        <strain evidence="2">NIES-1699</strain>
    </source>
</reference>
<keyword evidence="3" id="KW-1185">Reference proteome</keyword>
<accession>A0AAD7U8A9</accession>
<feature type="compositionally biased region" description="Basic and acidic residues" evidence="1">
    <location>
        <begin position="70"/>
        <end position="84"/>
    </location>
</feature>
<feature type="region of interest" description="Disordered" evidence="1">
    <location>
        <begin position="1"/>
        <end position="40"/>
    </location>
</feature>
<feature type="region of interest" description="Disordered" evidence="1">
    <location>
        <begin position="123"/>
        <end position="161"/>
    </location>
</feature>
<feature type="region of interest" description="Disordered" evidence="1">
    <location>
        <begin position="70"/>
        <end position="90"/>
    </location>
</feature>
<sequence length="299" mass="32480">MSVEALPDGLGDSEDEAPAPVAPEAAKKTPAKSSSLPSADTLLDTTTASAWLQKPTWAIKPRELAVRAERAVEAPVEVEARDDPDASDYGDDMYEFYDPAKGWQGKRNFNFVDDASGYGIGMRQQRQHGAEANEPKAKKREAADKPSAAKDRVKQQRLAGQSGIGEDFRVWRSEEEMRLRQHGDRCHLDFAQKEVNALILALALAHTERDDVPDCDVGSELCETRLLLAKALDDDAALSGLSILVAVSHDHVGVGMVRAVVDTSPAHELAEVAIEAQLRLPRKRQLTVVDGRWPAASGG</sequence>
<comment type="caution">
    <text evidence="2">The sequence shown here is derived from an EMBL/GenBank/DDBJ whole genome shotgun (WGS) entry which is preliminary data.</text>
</comment>
<proteinExistence type="predicted"/>
<gene>
    <name evidence="2" type="ORF">CTAYLR_004730</name>
</gene>
<organism evidence="2 3">
    <name type="scientific">Chrysophaeum taylorii</name>
    <dbReference type="NCBI Taxonomy" id="2483200"/>
    <lineage>
        <taxon>Eukaryota</taxon>
        <taxon>Sar</taxon>
        <taxon>Stramenopiles</taxon>
        <taxon>Ochrophyta</taxon>
        <taxon>Pelagophyceae</taxon>
        <taxon>Pelagomonadales</taxon>
        <taxon>Pelagomonadaceae</taxon>
        <taxon>Chrysophaeum</taxon>
    </lineage>
</organism>